<proteinExistence type="predicted"/>
<keyword evidence="2" id="KW-1185">Reference proteome</keyword>
<dbReference type="EMBL" id="JAJHJB010000027">
    <property type="protein sequence ID" value="MCC5467066.1"/>
    <property type="molecule type" value="Genomic_DNA"/>
</dbReference>
<dbReference type="InterPro" id="IPR024091">
    <property type="entry name" value="LnmK-like_bifun_acyl/decarbox"/>
</dbReference>
<protein>
    <submittedName>
        <fullName evidence="1">Uncharacterized protein</fullName>
    </submittedName>
</protein>
<accession>A0ABS8HWV3</accession>
<gene>
    <name evidence="1" type="ORF">LMF89_17115</name>
</gene>
<organism evidence="1 2">
    <name type="scientific">Pelosinus baikalensis</name>
    <dbReference type="NCBI Taxonomy" id="2892015"/>
    <lineage>
        <taxon>Bacteria</taxon>
        <taxon>Bacillati</taxon>
        <taxon>Bacillota</taxon>
        <taxon>Negativicutes</taxon>
        <taxon>Selenomonadales</taxon>
        <taxon>Sporomusaceae</taxon>
        <taxon>Pelosinus</taxon>
    </lineage>
</organism>
<evidence type="ECO:0000313" key="2">
    <source>
        <dbReference type="Proteomes" id="UP001165492"/>
    </source>
</evidence>
<evidence type="ECO:0000313" key="1">
    <source>
        <dbReference type="EMBL" id="MCC5467066.1"/>
    </source>
</evidence>
<sequence>MLIENIELTMSHVGLGVLNEYALLLLFGNAHSHQLTLNTGILPNQIKDNQGLTLYPAYFMTHLKVPPCSNFSSYKLWDKVSVGVDVARFGETILESSYVLGRDGEIAPNASQWDLNKQPSMRANSLIVVDVGESAVESRKVSVPRSECFAVLPKLSKTPEAILRSKNIRSNGFGNKAEKIKIKEPITYYVANDQDAAPGHAMVFAKFSKIMDWAEFVVLSQKLKPGFPSNVLQYLSLLERETFYYGNCFAGETLEVYLHGDIKECDSNYHGDSLQTISVAILTYQIEIYIQRNNTLLAIANVKKLLAIPTAFQDLIPDIKRIINNM</sequence>
<dbReference type="Proteomes" id="UP001165492">
    <property type="component" value="Unassembled WGS sequence"/>
</dbReference>
<reference evidence="1" key="1">
    <citation type="submission" date="2021-11" db="EMBL/GenBank/DDBJ databases">
        <title>Description of a new species Pelosinus isolated from the bottom sediments of Lake Baikal.</title>
        <authorList>
            <person name="Zakharyuk A."/>
        </authorList>
    </citation>
    <scope>NUCLEOTIDE SEQUENCE</scope>
    <source>
        <strain evidence="1">Bkl1</strain>
    </source>
</reference>
<dbReference type="Gene3D" id="3.10.129.10">
    <property type="entry name" value="Hotdog Thioesterase"/>
    <property type="match status" value="1"/>
</dbReference>
<comment type="caution">
    <text evidence="1">The sequence shown here is derived from an EMBL/GenBank/DDBJ whole genome shotgun (WGS) entry which is preliminary data.</text>
</comment>
<dbReference type="RefSeq" id="WP_229536132.1">
    <property type="nucleotide sequence ID" value="NZ_JAJHJB010000027.1"/>
</dbReference>
<name>A0ABS8HWV3_9FIRM</name>
<dbReference type="NCBIfam" id="TIGR04098">
    <property type="entry name" value="LnmK_bifunc"/>
    <property type="match status" value="1"/>
</dbReference>